<dbReference type="PIRSF" id="PIRSF005962">
    <property type="entry name" value="Pept_M20D_amidohydro"/>
    <property type="match status" value="1"/>
</dbReference>
<evidence type="ECO:0000256" key="1">
    <source>
        <dbReference type="PIRSR" id="PIRSR005962-1"/>
    </source>
</evidence>
<dbReference type="EMBL" id="PDJH01000001">
    <property type="protein sequence ID" value="PFG36132.1"/>
    <property type="molecule type" value="Genomic_DNA"/>
</dbReference>
<dbReference type="PANTHER" id="PTHR11014">
    <property type="entry name" value="PEPTIDASE M20 FAMILY MEMBER"/>
    <property type="match status" value="1"/>
</dbReference>
<organism evidence="3 4">
    <name type="scientific">Flavimobilis soli</name>
    <dbReference type="NCBI Taxonomy" id="442709"/>
    <lineage>
        <taxon>Bacteria</taxon>
        <taxon>Bacillati</taxon>
        <taxon>Actinomycetota</taxon>
        <taxon>Actinomycetes</taxon>
        <taxon>Micrococcales</taxon>
        <taxon>Jonesiaceae</taxon>
        <taxon>Flavimobilis</taxon>
    </lineage>
</organism>
<feature type="binding site" evidence="1">
    <location>
        <position position="146"/>
    </location>
    <ligand>
        <name>Mn(2+)</name>
        <dbReference type="ChEBI" id="CHEBI:29035"/>
        <label>2</label>
    </ligand>
</feature>
<dbReference type="InterPro" id="IPR002933">
    <property type="entry name" value="Peptidase_M20"/>
</dbReference>
<dbReference type="GO" id="GO:0016787">
    <property type="term" value="F:hydrolase activity"/>
    <property type="evidence" value="ECO:0007669"/>
    <property type="project" value="UniProtKB-KW"/>
</dbReference>
<keyword evidence="1" id="KW-0479">Metal-binding</keyword>
<dbReference type="Pfam" id="PF01546">
    <property type="entry name" value="Peptidase_M20"/>
    <property type="match status" value="1"/>
</dbReference>
<comment type="cofactor">
    <cofactor evidence="1">
        <name>Mn(2+)</name>
        <dbReference type="ChEBI" id="CHEBI:29035"/>
    </cofactor>
    <text evidence="1">The Mn(2+) ion enhances activity.</text>
</comment>
<evidence type="ECO:0000256" key="2">
    <source>
        <dbReference type="SAM" id="MobiDB-lite"/>
    </source>
</evidence>
<dbReference type="SUPFAM" id="SSF53187">
    <property type="entry name" value="Zn-dependent exopeptidases"/>
    <property type="match status" value="1"/>
</dbReference>
<gene>
    <name evidence="3" type="ORF">ATL41_0841</name>
</gene>
<evidence type="ECO:0000313" key="3">
    <source>
        <dbReference type="EMBL" id="PFG36132.1"/>
    </source>
</evidence>
<protein>
    <submittedName>
        <fullName evidence="3">Amidohydrolase</fullName>
    </submittedName>
</protein>
<comment type="caution">
    <text evidence="3">The sequence shown here is derived from an EMBL/GenBank/DDBJ whole genome shotgun (WGS) entry which is preliminary data.</text>
</comment>
<keyword evidence="4" id="KW-1185">Reference proteome</keyword>
<dbReference type="Proteomes" id="UP000221394">
    <property type="component" value="Unassembled WGS sequence"/>
</dbReference>
<reference evidence="3 4" key="1">
    <citation type="submission" date="2017-10" db="EMBL/GenBank/DDBJ databases">
        <title>Sequencing the genomes of 1000 actinobacteria strains.</title>
        <authorList>
            <person name="Klenk H.-P."/>
        </authorList>
    </citation>
    <scope>NUCLEOTIDE SEQUENCE [LARGE SCALE GENOMIC DNA]</scope>
    <source>
        <strain evidence="3 4">DSM 21574</strain>
    </source>
</reference>
<name>A0A2A9ECZ7_9MICO</name>
<feature type="binding site" evidence="1">
    <location>
        <position position="148"/>
    </location>
    <ligand>
        <name>Mn(2+)</name>
        <dbReference type="ChEBI" id="CHEBI:29035"/>
        <label>2</label>
    </ligand>
</feature>
<proteinExistence type="predicted"/>
<keyword evidence="1" id="KW-0464">Manganese</keyword>
<dbReference type="AlphaFoldDB" id="A0A2A9ECZ7"/>
<dbReference type="Gene3D" id="3.40.630.10">
    <property type="entry name" value="Zn peptidases"/>
    <property type="match status" value="1"/>
</dbReference>
<dbReference type="PANTHER" id="PTHR11014:SF63">
    <property type="entry name" value="METALLOPEPTIDASE, PUTATIVE (AFU_ORTHOLOGUE AFUA_6G09600)-RELATED"/>
    <property type="match status" value="1"/>
</dbReference>
<accession>A0A2A9ECZ7</accession>
<keyword evidence="3" id="KW-0378">Hydrolase</keyword>
<evidence type="ECO:0000313" key="4">
    <source>
        <dbReference type="Proteomes" id="UP000221394"/>
    </source>
</evidence>
<feature type="binding site" evidence="1">
    <location>
        <position position="184"/>
    </location>
    <ligand>
        <name>Mn(2+)</name>
        <dbReference type="ChEBI" id="CHEBI:29035"/>
        <label>2</label>
    </ligand>
</feature>
<feature type="region of interest" description="Disordered" evidence="2">
    <location>
        <begin position="1"/>
        <end position="36"/>
    </location>
</feature>
<dbReference type="InterPro" id="IPR036264">
    <property type="entry name" value="Bact_exopeptidase_dim_dom"/>
</dbReference>
<feature type="binding site" evidence="1">
    <location>
        <position position="407"/>
    </location>
    <ligand>
        <name>Mn(2+)</name>
        <dbReference type="ChEBI" id="CHEBI:29035"/>
        <label>2</label>
    </ligand>
</feature>
<feature type="binding site" evidence="1">
    <location>
        <position position="209"/>
    </location>
    <ligand>
        <name>Mn(2+)</name>
        <dbReference type="ChEBI" id="CHEBI:29035"/>
        <label>2</label>
    </ligand>
</feature>
<sequence>MRRYRGTVSPLDDDTTLSGATTAKAPDGPAGVLTPGGASDPIVAEILRITDQVFDELVSIRRDIHAHPELARTEIRTTALVAERLAAEGLAPRLLPGSGLVCDIPAQAPGDARRRVALRADLDALPVQEATDLPYSSTVPGVSHACGHDVHTAVVLGAGIVLARLARQGLLEVPVRLVFQPAEEVQPGGALDLIAQGAVDGVERIYAVHCEPKLDTGVVGTRIGPITSASDEVTLTFTSRGGHTSRPHLTGDLVYAMGQVISQVPAILGRRLDPRSGVNLTWGAVNAGRAHNAIPTIGTLRGTLRCLDVRAWELAAQVLHDAVEQVVSAFGVGVEIEHNRGVPPVENDADGTTALEEAARAAVGPRSVQLTEQSLGGEDFAWYLTKVPGALARLGTRLPGGRTYDIHQADFRVDEEALRVGVRLLATVASRTGR</sequence>
<dbReference type="SUPFAM" id="SSF55031">
    <property type="entry name" value="Bacterial exopeptidase dimerisation domain"/>
    <property type="match status" value="1"/>
</dbReference>
<dbReference type="InterPro" id="IPR017439">
    <property type="entry name" value="Amidohydrolase"/>
</dbReference>
<dbReference type="NCBIfam" id="TIGR01891">
    <property type="entry name" value="amidohydrolases"/>
    <property type="match status" value="1"/>
</dbReference>
<dbReference type="GO" id="GO:0046872">
    <property type="term" value="F:metal ion binding"/>
    <property type="evidence" value="ECO:0007669"/>
    <property type="project" value="UniProtKB-KW"/>
</dbReference>
<dbReference type="Gene3D" id="3.30.70.360">
    <property type="match status" value="1"/>
</dbReference>